<evidence type="ECO:0000256" key="1">
    <source>
        <dbReference type="SAM" id="MobiDB-lite"/>
    </source>
</evidence>
<keyword evidence="2" id="KW-0812">Transmembrane</keyword>
<evidence type="ECO:0000313" key="4">
    <source>
        <dbReference type="Proteomes" id="UP001446871"/>
    </source>
</evidence>
<feature type="transmembrane region" description="Helical" evidence="2">
    <location>
        <begin position="100"/>
        <end position="124"/>
    </location>
</feature>
<name>A0ABR1UK39_9PEZI</name>
<evidence type="ECO:0000313" key="3">
    <source>
        <dbReference type="EMBL" id="KAK8059278.1"/>
    </source>
</evidence>
<feature type="region of interest" description="Disordered" evidence="1">
    <location>
        <begin position="156"/>
        <end position="184"/>
    </location>
</feature>
<keyword evidence="2" id="KW-0472">Membrane</keyword>
<feature type="transmembrane region" description="Helical" evidence="2">
    <location>
        <begin position="27"/>
        <end position="45"/>
    </location>
</feature>
<comment type="caution">
    <text evidence="3">The sequence shown here is derived from an EMBL/GenBank/DDBJ whole genome shotgun (WGS) entry which is preliminary data.</text>
</comment>
<protein>
    <submittedName>
        <fullName evidence="3">Uncharacterized protein</fullName>
    </submittedName>
</protein>
<accession>A0ABR1UK39</accession>
<gene>
    <name evidence="3" type="ORF">PG996_009208</name>
</gene>
<dbReference type="Proteomes" id="UP001446871">
    <property type="component" value="Unassembled WGS sequence"/>
</dbReference>
<evidence type="ECO:0000256" key="2">
    <source>
        <dbReference type="SAM" id="Phobius"/>
    </source>
</evidence>
<organism evidence="3 4">
    <name type="scientific">Apiospora saccharicola</name>
    <dbReference type="NCBI Taxonomy" id="335842"/>
    <lineage>
        <taxon>Eukaryota</taxon>
        <taxon>Fungi</taxon>
        <taxon>Dikarya</taxon>
        <taxon>Ascomycota</taxon>
        <taxon>Pezizomycotina</taxon>
        <taxon>Sordariomycetes</taxon>
        <taxon>Xylariomycetidae</taxon>
        <taxon>Amphisphaeriales</taxon>
        <taxon>Apiosporaceae</taxon>
        <taxon>Apiospora</taxon>
    </lineage>
</organism>
<feature type="region of interest" description="Disordered" evidence="1">
    <location>
        <begin position="269"/>
        <end position="301"/>
    </location>
</feature>
<proteinExistence type="predicted"/>
<sequence length="406" mass="44896">MATLTDQLYQGLGGPRFTQSPVASKDILAFMGITIALLAISSYHVQDLSAITDMSLFVLLKLLSWTMGRCVLRLHHSSLYHSPPIPYQSSLRRQTDDHELAALLAVCGLVIYQQGGIGLTFFSYQAEMCFWLGYWFEWWTGILSSLLHVSGCTSDNQEPFTSDGHHEEPQTGDTTGAKDENKPEHELEVEVEEEAEAGTRVEVGNGASQDHALHATATNQRPAQIVAAGNSDTGIVVELDDPPPAYVTGPVAKRPGYLKQLAGYLSHRMKEEVPSAEEEREQPQDLRRTTSRSLPTRAAPATANSYGPYVVCVARKKRGLPENPASLVTVSLDPYRYTHAAQPIHLFTMKICKKCLPSYAGLEARAQELHDQKVELPVKKEMIPHFAKRMAEWDEPVSLALACVKE</sequence>
<reference evidence="3 4" key="1">
    <citation type="submission" date="2023-01" db="EMBL/GenBank/DDBJ databases">
        <title>Analysis of 21 Apiospora genomes using comparative genomics revels a genus with tremendous synthesis potential of carbohydrate active enzymes and secondary metabolites.</title>
        <authorList>
            <person name="Sorensen T."/>
        </authorList>
    </citation>
    <scope>NUCLEOTIDE SEQUENCE [LARGE SCALE GENOMIC DNA]</scope>
    <source>
        <strain evidence="3 4">CBS 83171</strain>
    </source>
</reference>
<keyword evidence="4" id="KW-1185">Reference proteome</keyword>
<dbReference type="EMBL" id="JAQQWM010000006">
    <property type="protein sequence ID" value="KAK8059278.1"/>
    <property type="molecule type" value="Genomic_DNA"/>
</dbReference>
<keyword evidence="2" id="KW-1133">Transmembrane helix</keyword>